<dbReference type="EMBL" id="BLKM01000725">
    <property type="protein sequence ID" value="GFG37805.1"/>
    <property type="molecule type" value="Genomic_DNA"/>
</dbReference>
<evidence type="ECO:0000256" key="3">
    <source>
        <dbReference type="ARBA" id="ARBA00022741"/>
    </source>
</evidence>
<evidence type="ECO:0000256" key="2">
    <source>
        <dbReference type="ARBA" id="ARBA00022737"/>
    </source>
</evidence>
<feature type="domain" description="Death" evidence="7">
    <location>
        <begin position="1016"/>
        <end position="1086"/>
    </location>
</feature>
<feature type="repeat" description="ANK" evidence="5">
    <location>
        <begin position="125"/>
        <end position="157"/>
    </location>
</feature>
<evidence type="ECO:0000256" key="4">
    <source>
        <dbReference type="ARBA" id="ARBA00023043"/>
    </source>
</evidence>
<evidence type="ECO:0000259" key="7">
    <source>
        <dbReference type="PROSITE" id="PS50017"/>
    </source>
</evidence>
<feature type="compositionally biased region" description="Polar residues" evidence="6">
    <location>
        <begin position="1095"/>
        <end position="1113"/>
    </location>
</feature>
<dbReference type="GO" id="GO:0000166">
    <property type="term" value="F:nucleotide binding"/>
    <property type="evidence" value="ECO:0007669"/>
    <property type="project" value="UniProtKB-KW"/>
</dbReference>
<protein>
    <submittedName>
        <fullName evidence="9">Uncharacterized protein</fullName>
    </submittedName>
</protein>
<dbReference type="InParanoid" id="A0A6L2Q4U1"/>
<evidence type="ECO:0000256" key="6">
    <source>
        <dbReference type="SAM" id="MobiDB-lite"/>
    </source>
</evidence>
<dbReference type="InterPro" id="IPR011029">
    <property type="entry name" value="DEATH-like_dom_sf"/>
</dbReference>
<dbReference type="PROSITE" id="PS50017">
    <property type="entry name" value="DEATH_DOMAIN"/>
    <property type="match status" value="1"/>
</dbReference>
<dbReference type="InterPro" id="IPR036770">
    <property type="entry name" value="Ankyrin_rpt-contain_sf"/>
</dbReference>
<organism evidence="9 10">
    <name type="scientific">Coptotermes formosanus</name>
    <name type="common">Formosan subterranean termite</name>
    <dbReference type="NCBI Taxonomy" id="36987"/>
    <lineage>
        <taxon>Eukaryota</taxon>
        <taxon>Metazoa</taxon>
        <taxon>Ecdysozoa</taxon>
        <taxon>Arthropoda</taxon>
        <taxon>Hexapoda</taxon>
        <taxon>Insecta</taxon>
        <taxon>Pterygota</taxon>
        <taxon>Neoptera</taxon>
        <taxon>Polyneoptera</taxon>
        <taxon>Dictyoptera</taxon>
        <taxon>Blattodea</taxon>
        <taxon>Blattoidea</taxon>
        <taxon>Termitoidae</taxon>
        <taxon>Rhinotermitidae</taxon>
        <taxon>Coptotermes</taxon>
    </lineage>
</organism>
<evidence type="ECO:0000313" key="10">
    <source>
        <dbReference type="Proteomes" id="UP000502823"/>
    </source>
</evidence>
<dbReference type="PROSITE" id="PS50297">
    <property type="entry name" value="ANK_REP_REGION"/>
    <property type="match status" value="6"/>
</dbReference>
<feature type="compositionally biased region" description="Low complexity" evidence="6">
    <location>
        <begin position="402"/>
        <end position="418"/>
    </location>
</feature>
<comment type="cofactor">
    <cofactor evidence="1">
        <name>Mg(2+)</name>
        <dbReference type="ChEBI" id="CHEBI:18420"/>
    </cofactor>
</comment>
<keyword evidence="10" id="KW-1185">Reference proteome</keyword>
<dbReference type="Pfam" id="PF12796">
    <property type="entry name" value="Ank_2"/>
    <property type="match status" value="3"/>
</dbReference>
<feature type="domain" description="Roc" evidence="8">
    <location>
        <begin position="362"/>
        <end position="604"/>
    </location>
</feature>
<sequence length="1113" mass="121866">MALHSAASKGNATSLQELLGLSTVNMNATNKVLVLMPVNYFCEPLPPSPQVLYQCAFTYAGLSAALHKEDIFIILISESLTFGLQLSKSPTPAPASENERTVCSEEDVILVTTENRERLCKDLEHGETAAHIAASHGQVEVLTLLQKHGANLQKVDERGDTPLMFAAKSGQSDAVRFLLQAGVVAGIQNKDGDTALHHASSRGHLECVRCLVECGACLDVTNHQDSTPLHSALYKRQVQCAMFLLHSGAEIDLQDKDGNTSVHLASREGLLTVAQTLCAFGCNVDIANKNGLYPLHLAVRHGHTEIVRCLCLAGCNIEQKNGDGIKAEITALKYGYSDICNLLSRLRNGSRRAEFIKQLIPTSQPLTRINVKFFGHSGVGKSTLIESLRAGYFYSLFRKSKPSASSTSGTNGPTSPGSKMQIEMDTTSSHSSLTFGTYSYQYTRGIDVQQGSISGVGDVTLWEFSGQDTYFLIYDHFLGSTNCLHIVLFNLEDSASVQYQQCCFWLAFLQARIPPTEPLGDRGVANRVAKVLLVATHPDTSRTPRTLQGNYISSQAQRLLTQLTDKFGSLFDIHQQVLVVDAHLSNSSGMRAIKSYLADAREKVLQGGGVGPLKFHGASHKEYNLLTDVAVMDTGGQLIIFLSQGVPKWTGFLEGVVNWLPGARRNLAAFPVVPCFTFLDLVRCNVNPLAGEEHMKELIQQLQLMGEVVYIKSHHQDLVCLQPCWLCSNVIGQLLSLDFVAQARVTGCYTVDDFQVAFSECDALDILQVLEALQICTQAIQCENDDELEFEFPCYNFVETLDGLWDASDPRYRDPDSCYGGVKLKTPPDTFHLIHSIFPRIQVQLRRAMQSLGDPDSDLYQWFEGSKLCSGLIESLITLADDGEAIEMKVRGPPSSELACFYFIEELLGIVDQVLLEMSPGLPIEKHVLSAEQLRLHSDLVHCWSPDQLMACILQPPGLNSKLLNPLTGNCESLLDLVGFGAFEVSEVLLTGDELPVTALSTLCRQQLCKLLDPPDPMGKDWCLLAVQLGLADKVSMLDAAGSSSSRTAKLLDEWAKDKASGIGTLIRKLQDIGRDDATNILLRSAPLYRIVPTPVQQDPPSNGSHNLCSSFL</sequence>
<dbReference type="SMART" id="SM00005">
    <property type="entry name" value="DEATH"/>
    <property type="match status" value="1"/>
</dbReference>
<feature type="repeat" description="ANK" evidence="5">
    <location>
        <begin position="224"/>
        <end position="256"/>
    </location>
</feature>
<feature type="region of interest" description="Disordered" evidence="6">
    <location>
        <begin position="400"/>
        <end position="422"/>
    </location>
</feature>
<name>A0A6L2Q4U1_COPFO</name>
<accession>A0A6L2Q4U1</accession>
<dbReference type="PROSITE" id="PS51424">
    <property type="entry name" value="ROC"/>
    <property type="match status" value="1"/>
</dbReference>
<evidence type="ECO:0000256" key="5">
    <source>
        <dbReference type="PROSITE-ProRule" id="PRU00023"/>
    </source>
</evidence>
<dbReference type="GO" id="GO:0007165">
    <property type="term" value="P:signal transduction"/>
    <property type="evidence" value="ECO:0007669"/>
    <property type="project" value="InterPro"/>
</dbReference>
<dbReference type="SUPFAM" id="SSF47986">
    <property type="entry name" value="DEATH domain"/>
    <property type="match status" value="1"/>
</dbReference>
<keyword evidence="2" id="KW-0677">Repeat</keyword>
<feature type="repeat" description="ANK" evidence="5">
    <location>
        <begin position="257"/>
        <end position="289"/>
    </location>
</feature>
<feature type="repeat" description="ANK" evidence="5">
    <location>
        <begin position="290"/>
        <end position="322"/>
    </location>
</feature>
<dbReference type="InterPro" id="IPR027417">
    <property type="entry name" value="P-loop_NTPase"/>
</dbReference>
<dbReference type="SMART" id="SM00248">
    <property type="entry name" value="ANK"/>
    <property type="match status" value="7"/>
</dbReference>
<dbReference type="SUPFAM" id="SSF52540">
    <property type="entry name" value="P-loop containing nucleoside triphosphate hydrolases"/>
    <property type="match status" value="1"/>
</dbReference>
<dbReference type="Pfam" id="PF00531">
    <property type="entry name" value="Death"/>
    <property type="match status" value="1"/>
</dbReference>
<reference evidence="10" key="1">
    <citation type="submission" date="2020-01" db="EMBL/GenBank/DDBJ databases">
        <title>Draft genome sequence of the Termite Coptotermes fromosanus.</title>
        <authorList>
            <person name="Itakura S."/>
            <person name="Yosikawa Y."/>
            <person name="Umezawa K."/>
        </authorList>
    </citation>
    <scope>NUCLEOTIDE SEQUENCE [LARGE SCALE GENOMIC DNA]</scope>
</reference>
<dbReference type="Gene3D" id="3.40.50.300">
    <property type="entry name" value="P-loop containing nucleotide triphosphate hydrolases"/>
    <property type="match status" value="1"/>
</dbReference>
<dbReference type="AlphaFoldDB" id="A0A6L2Q4U1"/>
<dbReference type="InterPro" id="IPR000488">
    <property type="entry name" value="Death_dom"/>
</dbReference>
<dbReference type="Gene3D" id="1.10.533.10">
    <property type="entry name" value="Death Domain, Fas"/>
    <property type="match status" value="1"/>
</dbReference>
<gene>
    <name evidence="9" type="ORF">Cfor_11620</name>
</gene>
<dbReference type="SUPFAM" id="SSF48403">
    <property type="entry name" value="Ankyrin repeat"/>
    <property type="match status" value="1"/>
</dbReference>
<comment type="caution">
    <text evidence="9">The sequence shown here is derived from an EMBL/GenBank/DDBJ whole genome shotgun (WGS) entry which is preliminary data.</text>
</comment>
<dbReference type="Gene3D" id="1.25.40.20">
    <property type="entry name" value="Ankyrin repeat-containing domain"/>
    <property type="match status" value="3"/>
</dbReference>
<feature type="repeat" description="ANK" evidence="5">
    <location>
        <begin position="158"/>
        <end position="190"/>
    </location>
</feature>
<dbReference type="InterPro" id="IPR002110">
    <property type="entry name" value="Ankyrin_rpt"/>
</dbReference>
<evidence type="ECO:0000313" key="9">
    <source>
        <dbReference type="EMBL" id="GFG37805.1"/>
    </source>
</evidence>
<feature type="region of interest" description="Disordered" evidence="6">
    <location>
        <begin position="1094"/>
        <end position="1113"/>
    </location>
</feature>
<keyword evidence="3" id="KW-0547">Nucleotide-binding</keyword>
<keyword evidence="4 5" id="KW-0040">ANK repeat</keyword>
<dbReference type="PROSITE" id="PS50088">
    <property type="entry name" value="ANK_REPEAT"/>
    <property type="match status" value="6"/>
</dbReference>
<dbReference type="Proteomes" id="UP000502823">
    <property type="component" value="Unassembled WGS sequence"/>
</dbReference>
<evidence type="ECO:0000259" key="8">
    <source>
        <dbReference type="PROSITE" id="PS51424"/>
    </source>
</evidence>
<dbReference type="InterPro" id="IPR020859">
    <property type="entry name" value="ROC"/>
</dbReference>
<dbReference type="OrthoDB" id="74764at2759"/>
<feature type="repeat" description="ANK" evidence="5">
    <location>
        <begin position="191"/>
        <end position="223"/>
    </location>
</feature>
<evidence type="ECO:0000256" key="1">
    <source>
        <dbReference type="ARBA" id="ARBA00001946"/>
    </source>
</evidence>
<proteinExistence type="predicted"/>
<dbReference type="PANTHER" id="PTHR24173">
    <property type="entry name" value="ANKYRIN REPEAT CONTAINING"/>
    <property type="match status" value="1"/>
</dbReference>
<dbReference type="PANTHER" id="PTHR24173:SF74">
    <property type="entry name" value="ANKYRIN REPEAT DOMAIN-CONTAINING PROTEIN 16"/>
    <property type="match status" value="1"/>
</dbReference>